<reference evidence="4 5" key="1">
    <citation type="journal article" date="2013" name="Int. J. Syst. Evol. Microbiol.">
        <title>Ilumatobacter nonamiense sp. nov. and Ilumatobacter coccineum sp. nov., isolated from seashore sand.</title>
        <authorList>
            <person name="Matsumoto A."/>
            <person name="Kasai H."/>
            <person name="Matsuo Y."/>
            <person name="Shizuri Y."/>
            <person name="Ichikawa N."/>
            <person name="Fujita N."/>
            <person name="Omura S."/>
            <person name="Takahashi Y."/>
        </authorList>
    </citation>
    <scope>NUCLEOTIDE SEQUENCE [LARGE SCALE GENOMIC DNA]</scope>
    <source>
        <strain evidence="5">NBRC 103263 / KCTC 29153 / YM16-304</strain>
    </source>
</reference>
<proteinExistence type="inferred from homology"/>
<comment type="similarity">
    <text evidence="1">Belongs to the glutathione peroxidase family.</text>
</comment>
<dbReference type="KEGG" id="aym:YM304_21430"/>
<dbReference type="AlphaFoldDB" id="A0A6C7E6R6"/>
<evidence type="ECO:0000313" key="5">
    <source>
        <dbReference type="Proteomes" id="UP000011863"/>
    </source>
</evidence>
<dbReference type="InterPro" id="IPR000889">
    <property type="entry name" value="Glutathione_peroxidase"/>
</dbReference>
<dbReference type="EMBL" id="AP012057">
    <property type="protein sequence ID" value="BAN02457.1"/>
    <property type="molecule type" value="Genomic_DNA"/>
</dbReference>
<dbReference type="InterPro" id="IPR036249">
    <property type="entry name" value="Thioredoxin-like_sf"/>
</dbReference>
<evidence type="ECO:0000256" key="1">
    <source>
        <dbReference type="ARBA" id="ARBA00006926"/>
    </source>
</evidence>
<accession>A0A6C7E6R6</accession>
<dbReference type="PANTHER" id="PTHR11592:SF78">
    <property type="entry name" value="GLUTATHIONE PEROXIDASE"/>
    <property type="match status" value="1"/>
</dbReference>
<dbReference type="GO" id="GO:0004601">
    <property type="term" value="F:peroxidase activity"/>
    <property type="evidence" value="ECO:0007669"/>
    <property type="project" value="UniProtKB-KW"/>
</dbReference>
<dbReference type="SUPFAM" id="SSF52833">
    <property type="entry name" value="Thioredoxin-like"/>
    <property type="match status" value="1"/>
</dbReference>
<dbReference type="Proteomes" id="UP000011863">
    <property type="component" value="Chromosome"/>
</dbReference>
<sequence length="68" mass="7524">MFSKVDVNGENQAPLYALLKDAQPGDGDSPDITWNFEKFLVNGDGDVVKRWAPPTTPEDIGAELDDFR</sequence>
<dbReference type="PANTHER" id="PTHR11592">
    <property type="entry name" value="GLUTATHIONE PEROXIDASE"/>
    <property type="match status" value="1"/>
</dbReference>
<evidence type="ECO:0000256" key="2">
    <source>
        <dbReference type="ARBA" id="ARBA00022559"/>
    </source>
</evidence>
<dbReference type="PROSITE" id="PS51355">
    <property type="entry name" value="GLUTATHIONE_PEROXID_3"/>
    <property type="match status" value="1"/>
</dbReference>
<dbReference type="Gene3D" id="3.40.30.10">
    <property type="entry name" value="Glutaredoxin"/>
    <property type="match status" value="1"/>
</dbReference>
<keyword evidence="5" id="KW-1185">Reference proteome</keyword>
<evidence type="ECO:0000256" key="3">
    <source>
        <dbReference type="ARBA" id="ARBA00023002"/>
    </source>
</evidence>
<name>A0A6C7E6R6_ILUCY</name>
<keyword evidence="3" id="KW-0560">Oxidoreductase</keyword>
<organism evidence="4 5">
    <name type="scientific">Ilumatobacter coccineus (strain NBRC 103263 / KCTC 29153 / YM16-304)</name>
    <dbReference type="NCBI Taxonomy" id="1313172"/>
    <lineage>
        <taxon>Bacteria</taxon>
        <taxon>Bacillati</taxon>
        <taxon>Actinomycetota</taxon>
        <taxon>Acidimicrobiia</taxon>
        <taxon>Acidimicrobiales</taxon>
        <taxon>Ilumatobacteraceae</taxon>
        <taxon>Ilumatobacter</taxon>
    </lineage>
</organism>
<protein>
    <submittedName>
        <fullName evidence="4">Glutathione peroxidase</fullName>
    </submittedName>
</protein>
<evidence type="ECO:0000313" key="4">
    <source>
        <dbReference type="EMBL" id="BAN02457.1"/>
    </source>
</evidence>
<dbReference type="GO" id="GO:0034599">
    <property type="term" value="P:cellular response to oxidative stress"/>
    <property type="evidence" value="ECO:0007669"/>
    <property type="project" value="TreeGrafter"/>
</dbReference>
<gene>
    <name evidence="4" type="ORF">YM304_21430</name>
</gene>
<keyword evidence="2 4" id="KW-0575">Peroxidase</keyword>